<sequence length="639" mass="72524">MLRGLIPRSIYRFLSFGPATYNQPRKALSFKAGEQPSILIVNSPLTPFRGLSGSPLNTSTLAIDGDPREYIDGRFLHQDTLQRKSRYIEFNFDQLCRIAIEQCEDASGIARYERKEGGYNRVFILTMNTGKRVVARIPTRVAGPSCLITNSEVATVTYCMFESKLPPVKVKTKLSLPVPQILAWSDDPDNPTGTAYIIQEHVEGVQLHEKWPDLNSKEHMLCTKALSLKIRDMANLDFPAFGNIYFADVPIDPKLKIPLQDGFCIGPYCSPLFWNCGPGEPELYGPPSTNLGPWTTLSDYVAGLIDVALARLPAEHDSTKDRLPFRGSIKDHKYLLQKCHETMQKLTEDERFQAAAIPALVHADYNKRNIYVSPDDPTVQTGLIDWQLTCVEPAFIYSLTTPDFASLPVVDPSEEGEAQQKSDDEKRLLKDLSICYQTYDVIMQLKTPKLRPARLLDSSLFRPFQYCYTTWRDGIPAIRQELLDLKALWVELKLRGECPYSPSKEELATHTQQFEDFETMQKLKTWLKIQMQTTSDGWVPNEVWDAAKEANRAAYDEWMQTARESEACGEDMTAEKADRLWPFDARSMPHDESPMDPNCHITAYVQLKGKPDPVKARCTINPAAQQVRLKHPYHGPLHE</sequence>
<gene>
    <name evidence="8" type="ORF">PRK78_004879</name>
</gene>
<feature type="domain" description="Aminoglycoside phosphotransferase" evidence="7">
    <location>
        <begin position="176"/>
        <end position="394"/>
    </location>
</feature>
<evidence type="ECO:0000313" key="8">
    <source>
        <dbReference type="EMBL" id="WEW59407.1"/>
    </source>
</evidence>
<evidence type="ECO:0000256" key="2">
    <source>
        <dbReference type="ARBA" id="ARBA00005543"/>
    </source>
</evidence>
<reference evidence="8" key="1">
    <citation type="submission" date="2023-03" db="EMBL/GenBank/DDBJ databases">
        <title>Emydomyces testavorans Genome Sequence.</title>
        <authorList>
            <person name="Hoyer L."/>
        </authorList>
    </citation>
    <scope>NUCLEOTIDE SEQUENCE</scope>
    <source>
        <strain evidence="8">16-2883</strain>
    </source>
</reference>
<dbReference type="EMBL" id="CP120629">
    <property type="protein sequence ID" value="WEW59407.1"/>
    <property type="molecule type" value="Genomic_DNA"/>
</dbReference>
<evidence type="ECO:0000256" key="4">
    <source>
        <dbReference type="ARBA" id="ARBA00022946"/>
    </source>
</evidence>
<keyword evidence="4" id="KW-0809">Transit peptide</keyword>
<dbReference type="Proteomes" id="UP001219355">
    <property type="component" value="Chromosome 3"/>
</dbReference>
<evidence type="ECO:0000256" key="6">
    <source>
        <dbReference type="ARBA" id="ARBA00031849"/>
    </source>
</evidence>
<name>A0AAF0DKP6_9EURO</name>
<dbReference type="AlphaFoldDB" id="A0AAF0DKP6"/>
<dbReference type="GO" id="GO:0005739">
    <property type="term" value="C:mitochondrion"/>
    <property type="evidence" value="ECO:0007669"/>
    <property type="project" value="UniProtKB-SubCell"/>
</dbReference>
<dbReference type="InterPro" id="IPR011009">
    <property type="entry name" value="Kinase-like_dom_sf"/>
</dbReference>
<keyword evidence="5" id="KW-0496">Mitochondrion</keyword>
<evidence type="ECO:0000256" key="1">
    <source>
        <dbReference type="ARBA" id="ARBA00004173"/>
    </source>
</evidence>
<proteinExistence type="inferred from homology"/>
<comment type="similarity">
    <text evidence="2">Belongs to the AIM9 family.</text>
</comment>
<comment type="subcellular location">
    <subcellularLocation>
        <location evidence="1">Mitochondrion</location>
    </subcellularLocation>
</comment>
<dbReference type="InterPro" id="IPR002575">
    <property type="entry name" value="Aminoglycoside_PTrfase"/>
</dbReference>
<dbReference type="InterPro" id="IPR051035">
    <property type="entry name" value="Mito_inheritance_9"/>
</dbReference>
<evidence type="ECO:0000256" key="3">
    <source>
        <dbReference type="ARBA" id="ARBA00016197"/>
    </source>
</evidence>
<evidence type="ECO:0000256" key="5">
    <source>
        <dbReference type="ARBA" id="ARBA00023128"/>
    </source>
</evidence>
<evidence type="ECO:0000313" key="9">
    <source>
        <dbReference type="Proteomes" id="UP001219355"/>
    </source>
</evidence>
<protein>
    <recommendedName>
        <fullName evidence="3">Altered inheritance of mitochondria protein 9, mitochondrial</fullName>
    </recommendedName>
    <alternativeName>
        <fullName evidence="6">Found in mitochondrial proteome protein 29</fullName>
    </alternativeName>
</protein>
<dbReference type="PANTHER" id="PTHR36091:SF1">
    <property type="entry name" value="ALTERED INHERITANCE OF MITOCHONDRIA PROTEIN 9, MITOCHONDRIAL"/>
    <property type="match status" value="1"/>
</dbReference>
<keyword evidence="9" id="KW-1185">Reference proteome</keyword>
<evidence type="ECO:0000259" key="7">
    <source>
        <dbReference type="Pfam" id="PF01636"/>
    </source>
</evidence>
<dbReference type="PANTHER" id="PTHR36091">
    <property type="entry name" value="ALTERED INHERITANCE OF MITOCHONDRIA PROTEIN 9, MITOCHONDRIAL"/>
    <property type="match status" value="1"/>
</dbReference>
<dbReference type="Pfam" id="PF01636">
    <property type="entry name" value="APH"/>
    <property type="match status" value="1"/>
</dbReference>
<accession>A0AAF0DKP6</accession>
<dbReference type="Gene3D" id="3.90.1200.10">
    <property type="match status" value="1"/>
</dbReference>
<organism evidence="8 9">
    <name type="scientific">Emydomyces testavorans</name>
    <dbReference type="NCBI Taxonomy" id="2070801"/>
    <lineage>
        <taxon>Eukaryota</taxon>
        <taxon>Fungi</taxon>
        <taxon>Dikarya</taxon>
        <taxon>Ascomycota</taxon>
        <taxon>Pezizomycotina</taxon>
        <taxon>Eurotiomycetes</taxon>
        <taxon>Eurotiomycetidae</taxon>
        <taxon>Onygenales</taxon>
        <taxon>Nannizziopsiaceae</taxon>
        <taxon>Emydomyces</taxon>
    </lineage>
</organism>
<dbReference type="SUPFAM" id="SSF56112">
    <property type="entry name" value="Protein kinase-like (PK-like)"/>
    <property type="match status" value="1"/>
</dbReference>